<reference evidence="3" key="1">
    <citation type="submission" date="2018-05" db="EMBL/GenBank/DDBJ databases">
        <title>Luteimonas pekinense sp. nov., isolated from human Meibomian gland secretions, Beijing, China.</title>
        <authorList>
            <person name="Wen T."/>
            <person name="Bai H."/>
            <person name="Lv H."/>
        </authorList>
    </citation>
    <scope>NUCLEOTIDE SEQUENCE [LARGE SCALE GENOMIC DNA]</scope>
    <source>
        <strain evidence="3">83-4</strain>
    </source>
</reference>
<keyword evidence="3" id="KW-1185">Reference proteome</keyword>
<evidence type="ECO:0000313" key="2">
    <source>
        <dbReference type="EMBL" id="AXA83660.1"/>
    </source>
</evidence>
<gene>
    <name evidence="2" type="ORF">DCD74_02220</name>
</gene>
<dbReference type="KEGG" id="lue:DCD74_02220"/>
<dbReference type="EMBL" id="CP029556">
    <property type="protein sequence ID" value="AXA83660.1"/>
    <property type="molecule type" value="Genomic_DNA"/>
</dbReference>
<name>A0A344J3Q0_9GAMM</name>
<keyword evidence="1" id="KW-0812">Transmembrane</keyword>
<dbReference type="Proteomes" id="UP000251842">
    <property type="component" value="Chromosome"/>
</dbReference>
<feature type="transmembrane region" description="Helical" evidence="1">
    <location>
        <begin position="12"/>
        <end position="29"/>
    </location>
</feature>
<evidence type="ECO:0000313" key="3">
    <source>
        <dbReference type="Proteomes" id="UP000251842"/>
    </source>
</evidence>
<evidence type="ECO:0000256" key="1">
    <source>
        <dbReference type="SAM" id="Phobius"/>
    </source>
</evidence>
<organism evidence="2 3">
    <name type="scientific">Solilutibacter oculi</name>
    <dbReference type="NCBI Taxonomy" id="2698682"/>
    <lineage>
        <taxon>Bacteria</taxon>
        <taxon>Pseudomonadati</taxon>
        <taxon>Pseudomonadota</taxon>
        <taxon>Gammaproteobacteria</taxon>
        <taxon>Lysobacterales</taxon>
        <taxon>Lysobacteraceae</taxon>
        <taxon>Solilutibacter</taxon>
    </lineage>
</organism>
<keyword evidence="1" id="KW-0472">Membrane</keyword>
<proteinExistence type="predicted"/>
<dbReference type="AlphaFoldDB" id="A0A344J3Q0"/>
<dbReference type="OrthoDB" id="5197177at2"/>
<sequence>MEISMTEAGWALLGVVVGAIATGFFNWLLQSRQFAHDKEMFLLQNKSGVMVKSVLQEMLNHKSYTDRSFFALKERVGGFSDDQIRQFLHEIGAKKTSRSDGSEEWWYLASRQEERNAKRASRRGA</sequence>
<protein>
    <submittedName>
        <fullName evidence="2">Uncharacterized protein</fullName>
    </submittedName>
</protein>
<accession>A0A344J3Q0</accession>
<keyword evidence="1" id="KW-1133">Transmembrane helix</keyword>